<dbReference type="InParanoid" id="U5DQT5"/>
<dbReference type="PANTHER" id="PTHR44858:SF1">
    <property type="entry name" value="UDP-N-ACETYLGLUCOSAMINE--PEPTIDE N-ACETYLGLUCOSAMINYLTRANSFERASE SPINDLY-RELATED"/>
    <property type="match status" value="1"/>
</dbReference>
<dbReference type="PATRIC" id="fig|582515.4.peg.336"/>
<feature type="repeat" description="TPR" evidence="3">
    <location>
        <begin position="216"/>
        <end position="249"/>
    </location>
</feature>
<evidence type="ECO:0000313" key="5">
    <source>
        <dbReference type="Proteomes" id="UP000016960"/>
    </source>
</evidence>
<dbReference type="InterPro" id="IPR019734">
    <property type="entry name" value="TPR_rpt"/>
</dbReference>
<comment type="caution">
    <text evidence="4">The sequence shown here is derived from an EMBL/GenBank/DDBJ whole genome shotgun (WGS) entry which is preliminary data.</text>
</comment>
<dbReference type="InterPro" id="IPR011990">
    <property type="entry name" value="TPR-like_helical_dom_sf"/>
</dbReference>
<proteinExistence type="predicted"/>
<dbReference type="SUPFAM" id="SSF48452">
    <property type="entry name" value="TPR-like"/>
    <property type="match status" value="1"/>
</dbReference>
<feature type="repeat" description="TPR" evidence="3">
    <location>
        <begin position="383"/>
        <end position="416"/>
    </location>
</feature>
<dbReference type="eggNOG" id="COG0457">
    <property type="taxonomic scope" value="Bacteria"/>
</dbReference>
<dbReference type="PANTHER" id="PTHR44858">
    <property type="entry name" value="TETRATRICOPEPTIDE REPEAT PROTEIN 6"/>
    <property type="match status" value="1"/>
</dbReference>
<dbReference type="InterPro" id="IPR050498">
    <property type="entry name" value="Ycf3"/>
</dbReference>
<keyword evidence="5" id="KW-1185">Reference proteome</keyword>
<dbReference type="Pfam" id="PF13414">
    <property type="entry name" value="TPR_11"/>
    <property type="match status" value="2"/>
</dbReference>
<protein>
    <submittedName>
        <fullName evidence="4">Tetratricopeptide TPR_1 repeat-containing protein</fullName>
    </submittedName>
</protein>
<reference evidence="4 5" key="1">
    <citation type="submission" date="2013-05" db="EMBL/GenBank/DDBJ databases">
        <title>Draft genome sequence of Rubidibacter lacunae KORDI 51-2.</title>
        <authorList>
            <person name="Choi D.H."/>
            <person name="Noh J.H."/>
            <person name="Kwon K.-K."/>
            <person name="Lee J.-H."/>
            <person name="Ryu J.-Y."/>
        </authorList>
    </citation>
    <scope>NUCLEOTIDE SEQUENCE [LARGE SCALE GENOMIC DNA]</scope>
    <source>
        <strain evidence="4 5">KORDI 51-2</strain>
    </source>
</reference>
<gene>
    <name evidence="4" type="ORF">KR51_00002950</name>
</gene>
<feature type="repeat" description="TPR" evidence="3">
    <location>
        <begin position="284"/>
        <end position="317"/>
    </location>
</feature>
<feature type="repeat" description="TPR" evidence="3">
    <location>
        <begin position="40"/>
        <end position="73"/>
    </location>
</feature>
<sequence>MVQLSLHEYKSAYAERALVSGAPVVSSSPELMARACPDRARVNYFLGLAYAECQNYPQALESLREAVTICSDYPEALYQRGLIYFALGNFQFAIADFNYALHLYSQFYGGTGFDTVGSTIDTIEGIVGDFCSPLSERQQALQDRVALAKLHNDRGLAHEKWGDSEAAVADFNRAVRYDPDFAAAYVHCGNVYYECGNYDAAIDSFGCALVVAPDSSAIVYRRGLARAARGRATEAIADFNHSIALNPDCAKVYLHRGITHMQTGNWIEAVADYERAIWLDPESECAYLQRGLAYHELGDFEGAIADYNRSLELNPDLYHAFESRERAHKSLEASWEPVPTPDDFKSVAAKAYLYRGIESIRIGNQRGAIADFDHALAIVPDNVEALYNRSIAYNKLNDCEAAIADLRRILQLHPDFGNAADRMFQLQLEFNSHKFRFGTILHPISRHWQVWFALHGRYVTCVFASGERSLAESVRGQLETALDARELDAARAIVEVIGNVESIDGSLPVDPLPDNSVEQIERRMRRFA</sequence>
<evidence type="ECO:0000256" key="2">
    <source>
        <dbReference type="ARBA" id="ARBA00022803"/>
    </source>
</evidence>
<feature type="repeat" description="TPR" evidence="3">
    <location>
        <begin position="74"/>
        <end position="107"/>
    </location>
</feature>
<name>U5DQT5_9CHRO</name>
<keyword evidence="1" id="KW-0677">Repeat</keyword>
<dbReference type="Gene3D" id="1.25.40.10">
    <property type="entry name" value="Tetratricopeptide repeat domain"/>
    <property type="match status" value="4"/>
</dbReference>
<dbReference type="OrthoDB" id="9815040at2"/>
<evidence type="ECO:0000256" key="1">
    <source>
        <dbReference type="ARBA" id="ARBA00022737"/>
    </source>
</evidence>
<dbReference type="SMART" id="SM00028">
    <property type="entry name" value="TPR"/>
    <property type="match status" value="9"/>
</dbReference>
<feature type="repeat" description="TPR" evidence="3">
    <location>
        <begin position="148"/>
        <end position="181"/>
    </location>
</feature>
<evidence type="ECO:0000256" key="3">
    <source>
        <dbReference type="PROSITE-ProRule" id="PRU00339"/>
    </source>
</evidence>
<dbReference type="Pfam" id="PF13371">
    <property type="entry name" value="TPR_9"/>
    <property type="match status" value="1"/>
</dbReference>
<feature type="repeat" description="TPR" evidence="3">
    <location>
        <begin position="182"/>
        <end position="215"/>
    </location>
</feature>
<dbReference type="PROSITE" id="PS50293">
    <property type="entry name" value="TPR_REGION"/>
    <property type="match status" value="2"/>
</dbReference>
<dbReference type="Pfam" id="PF13174">
    <property type="entry name" value="TPR_6"/>
    <property type="match status" value="1"/>
</dbReference>
<evidence type="ECO:0000313" key="4">
    <source>
        <dbReference type="EMBL" id="ERN42984.1"/>
    </source>
</evidence>
<dbReference type="STRING" id="582515.KR51_00002950"/>
<dbReference type="AlphaFoldDB" id="U5DQT5"/>
<dbReference type="PROSITE" id="PS50005">
    <property type="entry name" value="TPR"/>
    <property type="match status" value="9"/>
</dbReference>
<dbReference type="EMBL" id="ASSJ01000004">
    <property type="protein sequence ID" value="ERN42984.1"/>
    <property type="molecule type" value="Genomic_DNA"/>
</dbReference>
<organism evidence="4 5">
    <name type="scientific">Rubidibacter lacunae KORDI 51-2</name>
    <dbReference type="NCBI Taxonomy" id="582515"/>
    <lineage>
        <taxon>Bacteria</taxon>
        <taxon>Bacillati</taxon>
        <taxon>Cyanobacteriota</taxon>
        <taxon>Cyanophyceae</taxon>
        <taxon>Oscillatoriophycideae</taxon>
        <taxon>Chroococcales</taxon>
        <taxon>Aphanothecaceae</taxon>
        <taxon>Rubidibacter</taxon>
    </lineage>
</organism>
<accession>U5DQT5</accession>
<dbReference type="Proteomes" id="UP000016960">
    <property type="component" value="Unassembled WGS sequence"/>
</dbReference>
<feature type="repeat" description="TPR" evidence="3">
    <location>
        <begin position="250"/>
        <end position="283"/>
    </location>
</feature>
<keyword evidence="2 3" id="KW-0802">TPR repeat</keyword>
<feature type="repeat" description="TPR" evidence="3">
    <location>
        <begin position="349"/>
        <end position="382"/>
    </location>
</feature>